<accession>A0A3R7MGD3</accession>
<comment type="caution">
    <text evidence="1">The sequence shown here is derived from an EMBL/GenBank/DDBJ whole genome shotgun (WGS) entry which is preliminary data.</text>
</comment>
<sequence length="174" mass="19424">MPGVSGIIRRENLKNITSCLNGDKTEDSPCSCHPCWEGEFCHVYEDHYSPRFLVHAATAVVPENITGPVYRAWATDGDLGLTCPLGPGEASRCPCAAVNYQLFAAPGDHHFYLHQSTGVLSRNLSVPLYPGTTHNYKLMVQSTPKRERIQDLQYDILDLKIYVSPDYVTIIPWT</sequence>
<gene>
    <name evidence="1" type="ORF">C7M84_005716</name>
</gene>
<dbReference type="AlphaFoldDB" id="A0A3R7MGD3"/>
<keyword evidence="2" id="KW-1185">Reference proteome</keyword>
<dbReference type="EMBL" id="QCYY01001738">
    <property type="protein sequence ID" value="ROT75737.1"/>
    <property type="molecule type" value="Genomic_DNA"/>
</dbReference>
<dbReference type="OrthoDB" id="6372687at2759"/>
<organism evidence="1 2">
    <name type="scientific">Penaeus vannamei</name>
    <name type="common">Whiteleg shrimp</name>
    <name type="synonym">Litopenaeus vannamei</name>
    <dbReference type="NCBI Taxonomy" id="6689"/>
    <lineage>
        <taxon>Eukaryota</taxon>
        <taxon>Metazoa</taxon>
        <taxon>Ecdysozoa</taxon>
        <taxon>Arthropoda</taxon>
        <taxon>Crustacea</taxon>
        <taxon>Multicrustacea</taxon>
        <taxon>Malacostraca</taxon>
        <taxon>Eumalacostraca</taxon>
        <taxon>Eucarida</taxon>
        <taxon>Decapoda</taxon>
        <taxon>Dendrobranchiata</taxon>
        <taxon>Penaeoidea</taxon>
        <taxon>Penaeidae</taxon>
        <taxon>Penaeus</taxon>
    </lineage>
</organism>
<reference evidence="1 2" key="2">
    <citation type="submission" date="2019-01" db="EMBL/GenBank/DDBJ databases">
        <title>The decoding of complex shrimp genome reveals the adaptation for benthos swimmer, frequently molting mechanism and breeding impact on genome.</title>
        <authorList>
            <person name="Sun Y."/>
            <person name="Gao Y."/>
            <person name="Yu Y."/>
        </authorList>
    </citation>
    <scope>NUCLEOTIDE SEQUENCE [LARGE SCALE GENOMIC DNA]</scope>
    <source>
        <tissue evidence="1">Muscle</tissue>
    </source>
</reference>
<proteinExistence type="predicted"/>
<protein>
    <submittedName>
        <fullName evidence="1">Uncharacterized protein</fullName>
    </submittedName>
</protein>
<dbReference type="CDD" id="cd11304">
    <property type="entry name" value="Cadherin_repeat"/>
    <property type="match status" value="1"/>
</dbReference>
<reference evidence="1 2" key="1">
    <citation type="submission" date="2018-04" db="EMBL/GenBank/DDBJ databases">
        <authorList>
            <person name="Zhang X."/>
            <person name="Yuan J."/>
            <person name="Li F."/>
            <person name="Xiang J."/>
        </authorList>
    </citation>
    <scope>NUCLEOTIDE SEQUENCE [LARGE SCALE GENOMIC DNA]</scope>
    <source>
        <tissue evidence="1">Muscle</tissue>
    </source>
</reference>
<evidence type="ECO:0000313" key="1">
    <source>
        <dbReference type="EMBL" id="ROT75737.1"/>
    </source>
</evidence>
<evidence type="ECO:0000313" key="2">
    <source>
        <dbReference type="Proteomes" id="UP000283509"/>
    </source>
</evidence>
<name>A0A3R7MGD3_PENVA</name>
<dbReference type="Proteomes" id="UP000283509">
    <property type="component" value="Unassembled WGS sequence"/>
</dbReference>